<protein>
    <submittedName>
        <fullName evidence="1">Uncharacterized protein</fullName>
    </submittedName>
</protein>
<dbReference type="EMBL" id="CM020618">
    <property type="protein sequence ID" value="KAK1857932.1"/>
    <property type="molecule type" value="Genomic_DNA"/>
</dbReference>
<gene>
    <name evidence="1" type="ORF">I4F81_000546</name>
</gene>
<comment type="caution">
    <text evidence="1">The sequence shown here is derived from an EMBL/GenBank/DDBJ whole genome shotgun (WGS) entry which is preliminary data.</text>
</comment>
<reference evidence="1" key="1">
    <citation type="submission" date="2019-11" db="EMBL/GenBank/DDBJ databases">
        <title>Nori genome reveals adaptations in red seaweeds to the harsh intertidal environment.</title>
        <authorList>
            <person name="Wang D."/>
            <person name="Mao Y."/>
        </authorList>
    </citation>
    <scope>NUCLEOTIDE SEQUENCE</scope>
    <source>
        <tissue evidence="1">Gametophyte</tissue>
    </source>
</reference>
<accession>A0ACC3BJF7</accession>
<sequence length="294" mass="31845">MARGLNVRDRNAATRRYGSSSPGSEQRAACKRVAQADLDPLRHLIGVSSPAAEVTKACESSTPTSADIFTKLVQLRLTLLSDDVDVPKFPDVPLAVGAAAIEAYLKDFLEEVAVELDNWLYDSELIYVEETEGYDSLSTEARLAVYQLCTEMDRLFFSRTDTTRNWLRNPAVSTALLLTAGGGKMMQEVAARLIFENPTADAVAAVEQVCATLITGLEGPTGTAAVEQPAGATAGRHASERRRAARSSLAEWRGGEHLTGPAPAVLDKRELVQAELARLIRLSAGFDNRDAHRF</sequence>
<evidence type="ECO:0000313" key="2">
    <source>
        <dbReference type="Proteomes" id="UP000798662"/>
    </source>
</evidence>
<name>A0ACC3BJF7_PYRYE</name>
<keyword evidence="2" id="KW-1185">Reference proteome</keyword>
<dbReference type="Proteomes" id="UP000798662">
    <property type="component" value="Chromosome 1"/>
</dbReference>
<evidence type="ECO:0000313" key="1">
    <source>
        <dbReference type="EMBL" id="KAK1857932.1"/>
    </source>
</evidence>
<proteinExistence type="predicted"/>
<organism evidence="1 2">
    <name type="scientific">Pyropia yezoensis</name>
    <name type="common">Susabi-nori</name>
    <name type="synonym">Porphyra yezoensis</name>
    <dbReference type="NCBI Taxonomy" id="2788"/>
    <lineage>
        <taxon>Eukaryota</taxon>
        <taxon>Rhodophyta</taxon>
        <taxon>Bangiophyceae</taxon>
        <taxon>Bangiales</taxon>
        <taxon>Bangiaceae</taxon>
        <taxon>Pyropia</taxon>
    </lineage>
</organism>